<dbReference type="GO" id="GO:0000155">
    <property type="term" value="F:phosphorelay sensor kinase activity"/>
    <property type="evidence" value="ECO:0007669"/>
    <property type="project" value="InterPro"/>
</dbReference>
<evidence type="ECO:0000256" key="5">
    <source>
        <dbReference type="ARBA" id="ARBA00022741"/>
    </source>
</evidence>
<evidence type="ECO:0000256" key="8">
    <source>
        <dbReference type="ARBA" id="ARBA00023012"/>
    </source>
</evidence>
<keyword evidence="3" id="KW-0597">Phosphoprotein</keyword>
<feature type="domain" description="Signal transduction histidine kinase subgroup 3 dimerisation and phosphoacceptor" evidence="11">
    <location>
        <begin position="183"/>
        <end position="248"/>
    </location>
</feature>
<proteinExistence type="predicted"/>
<evidence type="ECO:0000256" key="9">
    <source>
        <dbReference type="SAM" id="Phobius"/>
    </source>
</evidence>
<evidence type="ECO:0000256" key="3">
    <source>
        <dbReference type="ARBA" id="ARBA00022553"/>
    </source>
</evidence>
<comment type="catalytic activity">
    <reaction evidence="1">
        <text>ATP + protein L-histidine = ADP + protein N-phospho-L-histidine.</text>
        <dbReference type="EC" id="2.7.13.3"/>
    </reaction>
</comment>
<organism evidence="12 13">
    <name type="scientific">Paenibacillus lautus</name>
    <name type="common">Bacillus lautus</name>
    <dbReference type="NCBI Taxonomy" id="1401"/>
    <lineage>
        <taxon>Bacteria</taxon>
        <taxon>Bacillati</taxon>
        <taxon>Bacillota</taxon>
        <taxon>Bacilli</taxon>
        <taxon>Bacillales</taxon>
        <taxon>Paenibacillaceae</taxon>
        <taxon>Paenibacillus</taxon>
    </lineage>
</organism>
<dbReference type="InterPro" id="IPR036890">
    <property type="entry name" value="HATPase_C_sf"/>
</dbReference>
<keyword evidence="4" id="KW-0808">Transferase</keyword>
<sequence>MTSPLTYLRYGLILLPAAADIFLQQLDNYGEYMVYILLFLAITVLSRFLPSPAYLKAAALLEIPLSLWLCHQYGFMMVFLSISTLCVYLPLLQQPGRLCLALGHLLLLNMAITDYDALLLTTANLLFLFVAVTFNHIHEMHQKQVDHIQLYDELKRLHFQQDEAGRQLLQFAHQVESAAQAEERNRISRQLHDDIGHRLIRIKMMMEAALHIVPQDSGRGMDMLHQIRDQLGESMEQMRSAVKQMNPVRRITDDYSLDRLLEETGRETGIETDLILQGIPYPLYPSQQVVLYKNAREAITNAIRHGEAKRIQIILHYGDQDVRMEVSNDGTVQEPAGHEAAPDHQGIGMSSMLERTQVVGGTLEVRRTVPFTVITRLPVYQKREIM</sequence>
<dbReference type="Gene3D" id="1.20.5.1930">
    <property type="match status" value="1"/>
</dbReference>
<keyword evidence="9" id="KW-0812">Transmembrane</keyword>
<dbReference type="GO" id="GO:0046983">
    <property type="term" value="F:protein dimerization activity"/>
    <property type="evidence" value="ECO:0007669"/>
    <property type="project" value="InterPro"/>
</dbReference>
<dbReference type="GO" id="GO:0016020">
    <property type="term" value="C:membrane"/>
    <property type="evidence" value="ECO:0007669"/>
    <property type="project" value="InterPro"/>
</dbReference>
<comment type="caution">
    <text evidence="12">The sequence shown here is derived from an EMBL/GenBank/DDBJ whole genome shotgun (WGS) entry which is preliminary data.</text>
</comment>
<dbReference type="PANTHER" id="PTHR24421:SF10">
    <property type="entry name" value="NITRATE_NITRITE SENSOR PROTEIN NARQ"/>
    <property type="match status" value="1"/>
</dbReference>
<dbReference type="SUPFAM" id="SSF55874">
    <property type="entry name" value="ATPase domain of HSP90 chaperone/DNA topoisomerase II/histidine kinase"/>
    <property type="match status" value="1"/>
</dbReference>
<evidence type="ECO:0000313" key="12">
    <source>
        <dbReference type="EMBL" id="OME91658.1"/>
    </source>
</evidence>
<keyword evidence="9" id="KW-0472">Membrane</keyword>
<gene>
    <name evidence="12" type="ORF">BK123_19625</name>
</gene>
<dbReference type="InterPro" id="IPR050482">
    <property type="entry name" value="Sensor_HK_TwoCompSys"/>
</dbReference>
<feature type="transmembrane region" description="Helical" evidence="9">
    <location>
        <begin position="70"/>
        <end position="92"/>
    </location>
</feature>
<evidence type="ECO:0000259" key="11">
    <source>
        <dbReference type="Pfam" id="PF07730"/>
    </source>
</evidence>
<dbReference type="AlphaFoldDB" id="A0A1R1B0G7"/>
<evidence type="ECO:0000256" key="6">
    <source>
        <dbReference type="ARBA" id="ARBA00022777"/>
    </source>
</evidence>
<keyword evidence="7" id="KW-0067">ATP-binding</keyword>
<dbReference type="Pfam" id="PF02518">
    <property type="entry name" value="HATPase_c"/>
    <property type="match status" value="1"/>
</dbReference>
<evidence type="ECO:0000256" key="7">
    <source>
        <dbReference type="ARBA" id="ARBA00022840"/>
    </source>
</evidence>
<dbReference type="InterPro" id="IPR011712">
    <property type="entry name" value="Sig_transdc_His_kin_sub3_dim/P"/>
</dbReference>
<evidence type="ECO:0000256" key="1">
    <source>
        <dbReference type="ARBA" id="ARBA00000085"/>
    </source>
</evidence>
<dbReference type="EC" id="2.7.13.3" evidence="2"/>
<dbReference type="CDD" id="cd16917">
    <property type="entry name" value="HATPase_UhpB-NarQ-NarX-like"/>
    <property type="match status" value="1"/>
</dbReference>
<dbReference type="Gene3D" id="3.30.565.10">
    <property type="entry name" value="Histidine kinase-like ATPase, C-terminal domain"/>
    <property type="match status" value="1"/>
</dbReference>
<reference evidence="12 13" key="1">
    <citation type="submission" date="2016-11" db="EMBL/GenBank/DDBJ databases">
        <title>Paenibacillus species isolates.</title>
        <authorList>
            <person name="Beno S.M."/>
        </authorList>
    </citation>
    <scope>NUCLEOTIDE SEQUENCE [LARGE SCALE GENOMIC DNA]</scope>
    <source>
        <strain evidence="12 13">FSL F4-0100</strain>
    </source>
</reference>
<feature type="domain" description="Histidine kinase/HSP90-like ATPase" evidence="10">
    <location>
        <begin position="292"/>
        <end position="379"/>
    </location>
</feature>
<keyword evidence="6 12" id="KW-0418">Kinase</keyword>
<name>A0A1R1B0G7_PAELA</name>
<feature type="transmembrane region" description="Helical" evidence="9">
    <location>
        <begin position="32"/>
        <end position="49"/>
    </location>
</feature>
<dbReference type="Pfam" id="PF07730">
    <property type="entry name" value="HisKA_3"/>
    <property type="match status" value="1"/>
</dbReference>
<evidence type="ECO:0000256" key="4">
    <source>
        <dbReference type="ARBA" id="ARBA00022679"/>
    </source>
</evidence>
<dbReference type="STRING" id="1401.BK123_19625"/>
<dbReference type="Proteomes" id="UP000187074">
    <property type="component" value="Unassembled WGS sequence"/>
</dbReference>
<keyword evidence="9" id="KW-1133">Transmembrane helix</keyword>
<keyword evidence="5" id="KW-0547">Nucleotide-binding</keyword>
<protein>
    <recommendedName>
        <fullName evidence="2">histidine kinase</fullName>
        <ecNumber evidence="2">2.7.13.3</ecNumber>
    </recommendedName>
</protein>
<dbReference type="GO" id="GO:0005524">
    <property type="term" value="F:ATP binding"/>
    <property type="evidence" value="ECO:0007669"/>
    <property type="project" value="UniProtKB-KW"/>
</dbReference>
<feature type="transmembrane region" description="Helical" evidence="9">
    <location>
        <begin position="7"/>
        <end position="26"/>
    </location>
</feature>
<dbReference type="EMBL" id="MRTF01000006">
    <property type="protein sequence ID" value="OME91658.1"/>
    <property type="molecule type" value="Genomic_DNA"/>
</dbReference>
<dbReference type="RefSeq" id="WP_076324046.1">
    <property type="nucleotide sequence ID" value="NZ_MRTF01000006.1"/>
</dbReference>
<dbReference type="InterPro" id="IPR003594">
    <property type="entry name" value="HATPase_dom"/>
</dbReference>
<evidence type="ECO:0000313" key="13">
    <source>
        <dbReference type="Proteomes" id="UP000187074"/>
    </source>
</evidence>
<accession>A0A1R1B0G7</accession>
<evidence type="ECO:0000259" key="10">
    <source>
        <dbReference type="Pfam" id="PF02518"/>
    </source>
</evidence>
<dbReference type="PANTHER" id="PTHR24421">
    <property type="entry name" value="NITRATE/NITRITE SENSOR PROTEIN NARX-RELATED"/>
    <property type="match status" value="1"/>
</dbReference>
<evidence type="ECO:0000256" key="2">
    <source>
        <dbReference type="ARBA" id="ARBA00012438"/>
    </source>
</evidence>
<keyword evidence="8" id="KW-0902">Two-component regulatory system</keyword>
<feature type="transmembrane region" description="Helical" evidence="9">
    <location>
        <begin position="112"/>
        <end position="134"/>
    </location>
</feature>